<protein>
    <submittedName>
        <fullName evidence="3">Alpha-galactosidase</fullName>
    </submittedName>
</protein>
<reference evidence="3 4" key="1">
    <citation type="journal article" date="2015" name="Stand. Genomic Sci.">
        <title>Genomic Encyclopedia of Bacterial and Archaeal Type Strains, Phase III: the genomes of soil and plant-associated and newly described type strains.</title>
        <authorList>
            <person name="Whitman W.B."/>
            <person name="Woyke T."/>
            <person name="Klenk H.P."/>
            <person name="Zhou Y."/>
            <person name="Lilburn T.G."/>
            <person name="Beck B.J."/>
            <person name="De Vos P."/>
            <person name="Vandamme P."/>
            <person name="Eisen J.A."/>
            <person name="Garrity G."/>
            <person name="Hugenholtz P."/>
            <person name="Kyrpides N.C."/>
        </authorList>
    </citation>
    <scope>NUCLEOTIDE SEQUENCE [LARGE SCALE GENOMIC DNA]</scope>
    <source>
        <strain evidence="3 4">CGMCC 1.10822</strain>
    </source>
</reference>
<evidence type="ECO:0000256" key="1">
    <source>
        <dbReference type="ARBA" id="ARBA00022801"/>
    </source>
</evidence>
<organism evidence="3 4">
    <name type="scientific">Pseudoduganella lurida</name>
    <dbReference type="NCBI Taxonomy" id="1036180"/>
    <lineage>
        <taxon>Bacteria</taxon>
        <taxon>Pseudomonadati</taxon>
        <taxon>Pseudomonadota</taxon>
        <taxon>Betaproteobacteria</taxon>
        <taxon>Burkholderiales</taxon>
        <taxon>Oxalobacteraceae</taxon>
        <taxon>Telluria group</taxon>
        <taxon>Pseudoduganella</taxon>
    </lineage>
</organism>
<dbReference type="GO" id="GO:0004557">
    <property type="term" value="F:alpha-galactosidase activity"/>
    <property type="evidence" value="ECO:0007669"/>
    <property type="project" value="InterPro"/>
</dbReference>
<evidence type="ECO:0000256" key="2">
    <source>
        <dbReference type="ARBA" id="ARBA00023295"/>
    </source>
</evidence>
<dbReference type="GO" id="GO:0016052">
    <property type="term" value="P:carbohydrate catabolic process"/>
    <property type="evidence" value="ECO:0007669"/>
    <property type="project" value="InterPro"/>
</dbReference>
<name>A0A562R0N2_9BURK</name>
<dbReference type="RefSeq" id="WP_145651461.1">
    <property type="nucleotide sequence ID" value="NZ_VLLB01000008.1"/>
</dbReference>
<dbReference type="InterPro" id="IPR050985">
    <property type="entry name" value="Alpha-glycosidase_related"/>
</dbReference>
<keyword evidence="1" id="KW-0378">Hydrolase</keyword>
<keyword evidence="4" id="KW-1185">Reference proteome</keyword>
<gene>
    <name evidence="3" type="ORF">IP91_04118</name>
</gene>
<dbReference type="PANTHER" id="PTHR43053:SF3">
    <property type="entry name" value="ALPHA-GALACTOSIDASE C-RELATED"/>
    <property type="match status" value="1"/>
</dbReference>
<dbReference type="InterPro" id="IPR006311">
    <property type="entry name" value="TAT_signal"/>
</dbReference>
<keyword evidence="2" id="KW-0326">Glycosidase</keyword>
<proteinExistence type="predicted"/>
<evidence type="ECO:0000313" key="3">
    <source>
        <dbReference type="EMBL" id="TWI62597.1"/>
    </source>
</evidence>
<dbReference type="Gene3D" id="3.20.20.70">
    <property type="entry name" value="Aldolase class I"/>
    <property type="match status" value="1"/>
</dbReference>
<dbReference type="PANTHER" id="PTHR43053">
    <property type="entry name" value="GLYCOSIDASE FAMILY 31"/>
    <property type="match status" value="1"/>
</dbReference>
<evidence type="ECO:0000313" key="4">
    <source>
        <dbReference type="Proteomes" id="UP000318431"/>
    </source>
</evidence>
<dbReference type="Pfam" id="PF02065">
    <property type="entry name" value="Melibiase"/>
    <property type="match status" value="1"/>
</dbReference>
<dbReference type="PROSITE" id="PS51318">
    <property type="entry name" value="TAT"/>
    <property type="match status" value="1"/>
</dbReference>
<dbReference type="InterPro" id="IPR013785">
    <property type="entry name" value="Aldolase_TIM"/>
</dbReference>
<dbReference type="CDD" id="cd09620">
    <property type="entry name" value="CBM9_like_3"/>
    <property type="match status" value="1"/>
</dbReference>
<dbReference type="SUPFAM" id="SSF49344">
    <property type="entry name" value="CBD9-like"/>
    <property type="match status" value="1"/>
</dbReference>
<dbReference type="Proteomes" id="UP000318431">
    <property type="component" value="Unassembled WGS sequence"/>
</dbReference>
<dbReference type="Gene3D" id="2.60.40.1190">
    <property type="match status" value="1"/>
</dbReference>
<sequence length="892" mass="97621">MTARRAFLQWLGAAPLATQIPLARAADGKGQVRVQDAAVSLQFDAQMRCRIVSLAGKQSTALTGFDTSEHLVIGGKPSGRFSLQKAEPARVTTPFGAGQALHLAGRSLDGIEKRVTVTLLDEHPGVALLDVRYVNTGSKPLVVDAWVNAAHRLAAAPRHAGGYWTYSGASHADRRDWVQPVKRGFEQRNFLGMNASDYGGGTPVADVWRRDIGLAVGHLALQPLLVALPVKAVGDQVDIALRGDVPQTLAPGATLVTPPTFIAVHRGDYYVPLDRYRRLMAAQGLAAPEPPASAYDAQWCAWGYERDFSLAYVRATLPKVQELGFKWAVLDDGWQVRTGDWTPDLAKFPRGGDDMKALVADIHARGMKARLWIAPLAVAPGSDELHDHTDLLLLDKDGAAQDVTWWNCFYLCPAYDKTQARLAETIRMIIADWGFDGLKVDGQHLNGVAPCFNPKHKHARPEESVEAVSAFYKVMHDVTHAANPEAVLEVCPCGTSYAFHNMPYMDQAPASDPLSSWQVRHKGKTLKALMGPWSAYAGDHVELSTGGQDFASSVGIGAVVATKFTWPVDPKPKDSFLLTPEREAHWRQWVDLYNKGRLAEGRYRGELYDLGFDKPETHVVEQGGALHYAFYADTFDGAVALRGLGPGVWTVQDSLTGRALGKVTAARATLPVRFTHSLLIEARPETPDTLPVAFAGKVGALGTDGYPRASQWADAPSTFFRHDWQGKPLQGPQSTRVQLLRDAGHLYLRFTCKYDTLSTYERAGSAAGIWPLWERDVVEVFLQAPERAGLKSYREVEVAPNGMLMEIAVEASGKRRIVGESRGKAHIDAEHKVWTAELAVPLRGGAEDGWRLNLFRVEGQDGKQPVYSAWSPTRTATPDFHVPAAFGRLLNA</sequence>
<dbReference type="OrthoDB" id="9758822at2"/>
<comment type="caution">
    <text evidence="3">The sequence shown here is derived from an EMBL/GenBank/DDBJ whole genome shotgun (WGS) entry which is preliminary data.</text>
</comment>
<dbReference type="EMBL" id="VLLB01000008">
    <property type="protein sequence ID" value="TWI62597.1"/>
    <property type="molecule type" value="Genomic_DNA"/>
</dbReference>
<dbReference type="InterPro" id="IPR017853">
    <property type="entry name" value="GH"/>
</dbReference>
<dbReference type="InterPro" id="IPR002252">
    <property type="entry name" value="Glyco_hydro_36"/>
</dbReference>
<dbReference type="AlphaFoldDB" id="A0A562R0N2"/>
<accession>A0A562R0N2</accession>
<dbReference type="CDD" id="cd14791">
    <property type="entry name" value="GH36"/>
    <property type="match status" value="1"/>
</dbReference>
<dbReference type="SUPFAM" id="SSF51445">
    <property type="entry name" value="(Trans)glycosidases"/>
    <property type="match status" value="1"/>
</dbReference>